<feature type="domain" description="Flagellar hook protein FlgE/F/G-like D1" evidence="5">
    <location>
        <begin position="115"/>
        <end position="175"/>
    </location>
</feature>
<gene>
    <name evidence="6" type="ORF">LCY76_21635</name>
</gene>
<protein>
    <submittedName>
        <fullName evidence="6">Flagellar hook-basal body protein</fullName>
    </submittedName>
</protein>
<proteinExistence type="inferred from homology"/>
<sequence>MLRGFYTAAAGMIAQQRRQEMLSNNIANINTPGYKADQSSLRTFPSMLLERMDSNGKTPLTIPGQKQSGQLATGVYMQEAIPNFVQGDMQESGVNTDLALVQGSVPIDKKTGKPGSLFYMVETAAGETRYTRNGHFAVDAKNNLVTADGNYVLDTNGKHITVSDENFTVNGEGVILDHGRNAGRLGVALITNPMDLVKEGNGLMKLQSTQKPGSATANPQVAYQVKQGFVERSNVDAEQSMTDMMEAYRSFEANQKVLQAYDRSMEKAANEVGKIG</sequence>
<feature type="domain" description="Flagellar basal body rod protein N-terminal" evidence="3">
    <location>
        <begin position="5"/>
        <end position="35"/>
    </location>
</feature>
<dbReference type="Pfam" id="PF22692">
    <property type="entry name" value="LlgE_F_G_D1"/>
    <property type="match status" value="1"/>
</dbReference>
<dbReference type="GO" id="GO:0009425">
    <property type="term" value="C:bacterial-type flagellum basal body"/>
    <property type="evidence" value="ECO:0007669"/>
    <property type="project" value="UniProtKB-SubCell"/>
</dbReference>
<evidence type="ECO:0000259" key="4">
    <source>
        <dbReference type="Pfam" id="PF06429"/>
    </source>
</evidence>
<dbReference type="Proteomes" id="UP001139011">
    <property type="component" value="Unassembled WGS sequence"/>
</dbReference>
<accession>A0A9X2BEM2</accession>
<organism evidence="6 7">
    <name type="scientific">Fictibacillus marinisediminis</name>
    <dbReference type="NCBI Taxonomy" id="2878389"/>
    <lineage>
        <taxon>Bacteria</taxon>
        <taxon>Bacillati</taxon>
        <taxon>Bacillota</taxon>
        <taxon>Bacilli</taxon>
        <taxon>Bacillales</taxon>
        <taxon>Fictibacillaceae</taxon>
        <taxon>Fictibacillus</taxon>
    </lineage>
</organism>
<keyword evidence="6" id="KW-0282">Flagellum</keyword>
<feature type="domain" description="Flagellar basal-body/hook protein C-terminal" evidence="4">
    <location>
        <begin position="226"/>
        <end position="270"/>
    </location>
</feature>
<evidence type="ECO:0000313" key="6">
    <source>
        <dbReference type="EMBL" id="MCK6259179.1"/>
    </source>
</evidence>
<dbReference type="Pfam" id="PF06429">
    <property type="entry name" value="Flg_bbr_C"/>
    <property type="match status" value="1"/>
</dbReference>
<comment type="subcellular location">
    <subcellularLocation>
        <location evidence="2">Bacterial flagellum basal body</location>
    </subcellularLocation>
</comment>
<keyword evidence="6" id="KW-0966">Cell projection</keyword>
<dbReference type="InterPro" id="IPR001444">
    <property type="entry name" value="Flag_bb_rod_N"/>
</dbReference>
<dbReference type="InterPro" id="IPR010930">
    <property type="entry name" value="Flg_bb/hook_C_dom"/>
</dbReference>
<dbReference type="EMBL" id="JAIWJX010000002">
    <property type="protein sequence ID" value="MCK6259179.1"/>
    <property type="molecule type" value="Genomic_DNA"/>
</dbReference>
<evidence type="ECO:0000313" key="7">
    <source>
        <dbReference type="Proteomes" id="UP001139011"/>
    </source>
</evidence>
<keyword evidence="2" id="KW-0975">Bacterial flagellum</keyword>
<evidence type="ECO:0000256" key="1">
    <source>
        <dbReference type="ARBA" id="ARBA00009677"/>
    </source>
</evidence>
<name>A0A9X2BEM2_9BACL</name>
<reference evidence="6" key="1">
    <citation type="submission" date="2021-09" db="EMBL/GenBank/DDBJ databases">
        <title>Genome analysis of Fictibacillus sp. KIGAM418 isolated from marine sediment.</title>
        <authorList>
            <person name="Seo M.-J."/>
            <person name="Cho E.-S."/>
            <person name="Hwang C.Y."/>
        </authorList>
    </citation>
    <scope>NUCLEOTIDE SEQUENCE</scope>
    <source>
        <strain evidence="6">KIGAM418</strain>
    </source>
</reference>
<dbReference type="RefSeq" id="WP_248254383.1">
    <property type="nucleotide sequence ID" value="NZ_JAIWJX010000002.1"/>
</dbReference>
<dbReference type="SUPFAM" id="SSF117143">
    <property type="entry name" value="Flagellar hook protein flgE"/>
    <property type="match status" value="1"/>
</dbReference>
<dbReference type="InterPro" id="IPR053967">
    <property type="entry name" value="LlgE_F_G-like_D1"/>
</dbReference>
<dbReference type="InterPro" id="IPR019776">
    <property type="entry name" value="Flagellar_basal_body_rod_CS"/>
</dbReference>
<dbReference type="NCBIfam" id="TIGR03506">
    <property type="entry name" value="FlgEFG_subfam"/>
    <property type="match status" value="1"/>
</dbReference>
<evidence type="ECO:0000256" key="2">
    <source>
        <dbReference type="RuleBase" id="RU362116"/>
    </source>
</evidence>
<comment type="caution">
    <text evidence="6">The sequence shown here is derived from an EMBL/GenBank/DDBJ whole genome shotgun (WGS) entry which is preliminary data.</text>
</comment>
<dbReference type="InterPro" id="IPR037925">
    <property type="entry name" value="FlgE/F/G-like"/>
</dbReference>
<dbReference type="GO" id="GO:0071978">
    <property type="term" value="P:bacterial-type flagellum-dependent swarming motility"/>
    <property type="evidence" value="ECO:0007669"/>
    <property type="project" value="TreeGrafter"/>
</dbReference>
<dbReference type="AlphaFoldDB" id="A0A9X2BEM2"/>
<evidence type="ECO:0000259" key="5">
    <source>
        <dbReference type="Pfam" id="PF22692"/>
    </source>
</evidence>
<dbReference type="PROSITE" id="PS00588">
    <property type="entry name" value="FLAGELLA_BB_ROD"/>
    <property type="match status" value="1"/>
</dbReference>
<evidence type="ECO:0000259" key="3">
    <source>
        <dbReference type="Pfam" id="PF00460"/>
    </source>
</evidence>
<dbReference type="PANTHER" id="PTHR30435:SF19">
    <property type="entry name" value="FLAGELLAR BASAL-BODY ROD PROTEIN FLGG"/>
    <property type="match status" value="1"/>
</dbReference>
<dbReference type="PANTHER" id="PTHR30435">
    <property type="entry name" value="FLAGELLAR PROTEIN"/>
    <property type="match status" value="1"/>
</dbReference>
<keyword evidence="6" id="KW-0969">Cilium</keyword>
<dbReference type="InterPro" id="IPR020013">
    <property type="entry name" value="Flagellar_FlgE/F/G"/>
</dbReference>
<comment type="similarity">
    <text evidence="1 2">Belongs to the flagella basal body rod proteins family.</text>
</comment>
<keyword evidence="7" id="KW-1185">Reference proteome</keyword>
<dbReference type="Pfam" id="PF00460">
    <property type="entry name" value="Flg_bb_rod"/>
    <property type="match status" value="1"/>
</dbReference>